<dbReference type="PANTHER" id="PTHR30204:SF98">
    <property type="entry name" value="HTH-TYPE TRANSCRIPTIONAL REGULATOR ADHR"/>
    <property type="match status" value="1"/>
</dbReference>
<dbReference type="Gene3D" id="1.10.1660.10">
    <property type="match status" value="1"/>
</dbReference>
<dbReference type="SMART" id="SM00422">
    <property type="entry name" value="HTH_MERR"/>
    <property type="match status" value="1"/>
</dbReference>
<dbReference type="GO" id="GO:0003677">
    <property type="term" value="F:DNA binding"/>
    <property type="evidence" value="ECO:0007669"/>
    <property type="project" value="UniProtKB-KW"/>
</dbReference>
<dbReference type="Proteomes" id="UP000037558">
    <property type="component" value="Unassembled WGS sequence"/>
</dbReference>
<evidence type="ECO:0000256" key="2">
    <source>
        <dbReference type="SAM" id="Coils"/>
    </source>
</evidence>
<dbReference type="AlphaFoldDB" id="A0A0M0L8X5"/>
<dbReference type="Pfam" id="PF00376">
    <property type="entry name" value="MerR"/>
    <property type="match status" value="1"/>
</dbReference>
<feature type="domain" description="HTH merR-type" evidence="3">
    <location>
        <begin position="4"/>
        <end position="73"/>
    </location>
</feature>
<dbReference type="GO" id="GO:0003700">
    <property type="term" value="F:DNA-binding transcription factor activity"/>
    <property type="evidence" value="ECO:0007669"/>
    <property type="project" value="InterPro"/>
</dbReference>
<evidence type="ECO:0000313" key="4">
    <source>
        <dbReference type="EMBL" id="KOO47536.1"/>
    </source>
</evidence>
<dbReference type="PROSITE" id="PS50937">
    <property type="entry name" value="HTH_MERR_2"/>
    <property type="match status" value="1"/>
</dbReference>
<dbReference type="CDD" id="cd01109">
    <property type="entry name" value="HTH_YyaN"/>
    <property type="match status" value="1"/>
</dbReference>
<organism evidence="4 5">
    <name type="scientific">Priestia koreensis</name>
    <dbReference type="NCBI Taxonomy" id="284581"/>
    <lineage>
        <taxon>Bacteria</taxon>
        <taxon>Bacillati</taxon>
        <taxon>Bacillota</taxon>
        <taxon>Bacilli</taxon>
        <taxon>Bacillales</taxon>
        <taxon>Bacillaceae</taxon>
        <taxon>Priestia</taxon>
    </lineage>
</organism>
<dbReference type="InterPro" id="IPR009061">
    <property type="entry name" value="DNA-bd_dom_put_sf"/>
</dbReference>
<feature type="coiled-coil region" evidence="2">
    <location>
        <begin position="92"/>
        <end position="119"/>
    </location>
</feature>
<dbReference type="InterPro" id="IPR047057">
    <property type="entry name" value="MerR_fam"/>
</dbReference>
<sequence length="127" mass="15318">MENLFSIQQLAAITEMSSHTLRYYEKIGLIQHVQRDQNGYRQYSEFDLAWVQFLLRLRATGMSMIKMKEFSDLRYQGDTTISLRRELLEKHYQDTLMNMRELQINLKKMEEKIAHYRALENSHLELL</sequence>
<keyword evidence="5" id="KW-1185">Reference proteome</keyword>
<dbReference type="PANTHER" id="PTHR30204">
    <property type="entry name" value="REDOX-CYCLING DRUG-SENSING TRANSCRIPTIONAL ACTIVATOR SOXR"/>
    <property type="match status" value="1"/>
</dbReference>
<evidence type="ECO:0000259" key="3">
    <source>
        <dbReference type="PROSITE" id="PS50937"/>
    </source>
</evidence>
<protein>
    <submittedName>
        <fullName evidence="4">MerR family transcriptional regulator</fullName>
    </submittedName>
</protein>
<proteinExistence type="predicted"/>
<dbReference type="SUPFAM" id="SSF46955">
    <property type="entry name" value="Putative DNA-binding domain"/>
    <property type="match status" value="1"/>
</dbReference>
<accession>A0A0M0L8X5</accession>
<gene>
    <name evidence="4" type="ORF">AMD01_05705</name>
</gene>
<dbReference type="PATRIC" id="fig|284581.3.peg.4534"/>
<keyword evidence="2" id="KW-0175">Coiled coil</keyword>
<dbReference type="OrthoDB" id="9811174at2"/>
<dbReference type="EMBL" id="LILC01000007">
    <property type="protein sequence ID" value="KOO47536.1"/>
    <property type="molecule type" value="Genomic_DNA"/>
</dbReference>
<reference evidence="5" key="1">
    <citation type="submission" date="2015-08" db="EMBL/GenBank/DDBJ databases">
        <title>Fjat-14210 dsm16467.</title>
        <authorList>
            <person name="Liu B."/>
            <person name="Wang J."/>
            <person name="Zhu Y."/>
            <person name="Liu G."/>
            <person name="Chen Q."/>
            <person name="Chen Z."/>
            <person name="Lan J."/>
            <person name="Che J."/>
            <person name="Ge C."/>
            <person name="Shi H."/>
            <person name="Pan Z."/>
            <person name="Liu X."/>
        </authorList>
    </citation>
    <scope>NUCLEOTIDE SEQUENCE [LARGE SCALE GENOMIC DNA]</scope>
    <source>
        <strain evidence="5">DSM 16467</strain>
    </source>
</reference>
<dbReference type="RefSeq" id="WP_053400442.1">
    <property type="nucleotide sequence ID" value="NZ_LILC01000007.1"/>
</dbReference>
<comment type="caution">
    <text evidence="4">The sequence shown here is derived from an EMBL/GenBank/DDBJ whole genome shotgun (WGS) entry which is preliminary data.</text>
</comment>
<keyword evidence="1" id="KW-0238">DNA-binding</keyword>
<evidence type="ECO:0000256" key="1">
    <source>
        <dbReference type="ARBA" id="ARBA00023125"/>
    </source>
</evidence>
<evidence type="ECO:0000313" key="5">
    <source>
        <dbReference type="Proteomes" id="UP000037558"/>
    </source>
</evidence>
<name>A0A0M0L8X5_9BACI</name>
<dbReference type="InterPro" id="IPR000551">
    <property type="entry name" value="MerR-type_HTH_dom"/>
</dbReference>
<dbReference type="STRING" id="284581.AMD01_05705"/>